<dbReference type="InterPro" id="IPR036188">
    <property type="entry name" value="FAD/NAD-bd_sf"/>
</dbReference>
<keyword evidence="5" id="KW-1133">Transmembrane helix</keyword>
<sequence>MSSPDPILPVAIIGAGPVGLVCSALLSLRGINHVVFEKYPGTSIHPKAVGLNQRTIEIFRHIGIEAELIKHRAPANSFSHTAWYTNFGPQRTEICTRTAWGLGGRTDEYLRASPCQYSILAQIRLEPILSRRVGELSPDAVRYGRTVVKVVEEVDHVVLHIQSRDSKIKEQVRAKYVLGADGGRGLSESLGIEWEGKSDLVDMVTAHFKAELAPVHPDLRALIVFLVNPKMKGSRGGGFLYHLGPYYPSSDTKTDEWVFATPRLSEDPLDWEKDAMIARIRASLELPDLDVELQSVSKWTVNAKVAKRYRTKGDRVFLVGDACHRIPPWGALGMNTGIQDANNLIWKLDQVLRHGNIMDAALGITHQTTTKQNLEAVAAFRDPEHPEYWTKREAVQRACDTLDYEFHAPGLEIGWFYPSAASDGDGDATCHDGQLNEDGTFDLLKYHASTIPGHNLPHAWLKRGDSVVSTVDLTHLRKLTLLARDSTGWVDLENEKIHVEVIGASEDAWEDRDGRWAAQCGVGRTGAVMVRPDGIVAWRAHAWDASFVAVVPDVVTDLLKGRVNKRHISPTKG</sequence>
<dbReference type="GO" id="GO:0071949">
    <property type="term" value="F:FAD binding"/>
    <property type="evidence" value="ECO:0007669"/>
    <property type="project" value="InterPro"/>
</dbReference>
<dbReference type="Pfam" id="PF21274">
    <property type="entry name" value="Rng_hyd_C"/>
    <property type="match status" value="1"/>
</dbReference>
<dbReference type="PANTHER" id="PTHR43004:SF8">
    <property type="entry name" value="FAD-BINDING DOMAIN-CONTAINING PROTEIN-RELATED"/>
    <property type="match status" value="1"/>
</dbReference>
<evidence type="ECO:0000313" key="7">
    <source>
        <dbReference type="EMBL" id="ORY60743.1"/>
    </source>
</evidence>
<dbReference type="InterPro" id="IPR050641">
    <property type="entry name" value="RIFMO-like"/>
</dbReference>
<dbReference type="OrthoDB" id="2690153at2759"/>
<keyword evidence="4" id="KW-0560">Oxidoreductase</keyword>
<organism evidence="7 8">
    <name type="scientific">Pseudomassariella vexata</name>
    <dbReference type="NCBI Taxonomy" id="1141098"/>
    <lineage>
        <taxon>Eukaryota</taxon>
        <taxon>Fungi</taxon>
        <taxon>Dikarya</taxon>
        <taxon>Ascomycota</taxon>
        <taxon>Pezizomycotina</taxon>
        <taxon>Sordariomycetes</taxon>
        <taxon>Xylariomycetidae</taxon>
        <taxon>Amphisphaeriales</taxon>
        <taxon>Pseudomassariaceae</taxon>
        <taxon>Pseudomassariella</taxon>
    </lineage>
</organism>
<evidence type="ECO:0000256" key="2">
    <source>
        <dbReference type="ARBA" id="ARBA00022630"/>
    </source>
</evidence>
<dbReference type="Gene3D" id="3.30.9.10">
    <property type="entry name" value="D-Amino Acid Oxidase, subunit A, domain 2"/>
    <property type="match status" value="1"/>
</dbReference>
<dbReference type="RefSeq" id="XP_040712970.1">
    <property type="nucleotide sequence ID" value="XM_040862328.1"/>
</dbReference>
<keyword evidence="3" id="KW-0274">FAD</keyword>
<proteinExistence type="predicted"/>
<dbReference type="STRING" id="1141098.A0A1Y2DN72"/>
<dbReference type="InterPro" id="IPR002938">
    <property type="entry name" value="FAD-bd"/>
</dbReference>
<name>A0A1Y2DN72_9PEZI</name>
<evidence type="ECO:0000259" key="6">
    <source>
        <dbReference type="Pfam" id="PF01494"/>
    </source>
</evidence>
<feature type="domain" description="FAD-binding" evidence="6">
    <location>
        <begin position="9"/>
        <end position="353"/>
    </location>
</feature>
<dbReference type="Gene3D" id="3.40.30.120">
    <property type="match status" value="1"/>
</dbReference>
<comment type="caution">
    <text evidence="7">The sequence shown here is derived from an EMBL/GenBank/DDBJ whole genome shotgun (WGS) entry which is preliminary data.</text>
</comment>
<keyword evidence="2" id="KW-0285">Flavoprotein</keyword>
<dbReference type="AlphaFoldDB" id="A0A1Y2DN72"/>
<evidence type="ECO:0000313" key="8">
    <source>
        <dbReference type="Proteomes" id="UP000193689"/>
    </source>
</evidence>
<evidence type="ECO:0000256" key="3">
    <source>
        <dbReference type="ARBA" id="ARBA00022827"/>
    </source>
</evidence>
<dbReference type="PRINTS" id="PR00420">
    <property type="entry name" value="RNGMNOXGNASE"/>
</dbReference>
<dbReference type="Proteomes" id="UP000193689">
    <property type="component" value="Unassembled WGS sequence"/>
</dbReference>
<gene>
    <name evidence="7" type="ORF">BCR38DRAFT_459738</name>
</gene>
<dbReference type="GO" id="GO:0016709">
    <property type="term" value="F:oxidoreductase activity, acting on paired donors, with incorporation or reduction of molecular oxygen, NAD(P)H as one donor, and incorporation of one atom of oxygen"/>
    <property type="evidence" value="ECO:0007669"/>
    <property type="project" value="UniProtKB-ARBA"/>
</dbReference>
<dbReference type="GeneID" id="63778540"/>
<dbReference type="Pfam" id="PF01494">
    <property type="entry name" value="FAD_binding_3"/>
    <property type="match status" value="1"/>
</dbReference>
<evidence type="ECO:0000256" key="1">
    <source>
        <dbReference type="ARBA" id="ARBA00005179"/>
    </source>
</evidence>
<accession>A0A1Y2DN72</accession>
<evidence type="ECO:0000256" key="4">
    <source>
        <dbReference type="ARBA" id="ARBA00023002"/>
    </source>
</evidence>
<dbReference type="SUPFAM" id="SSF51905">
    <property type="entry name" value="FAD/NAD(P)-binding domain"/>
    <property type="match status" value="1"/>
</dbReference>
<evidence type="ECO:0000256" key="5">
    <source>
        <dbReference type="SAM" id="Phobius"/>
    </source>
</evidence>
<reference evidence="7 8" key="1">
    <citation type="submission" date="2016-07" db="EMBL/GenBank/DDBJ databases">
        <title>Pervasive Adenine N6-methylation of Active Genes in Fungi.</title>
        <authorList>
            <consortium name="DOE Joint Genome Institute"/>
            <person name="Mondo S.J."/>
            <person name="Dannebaum R.O."/>
            <person name="Kuo R.C."/>
            <person name="Labutti K."/>
            <person name="Haridas S."/>
            <person name="Kuo A."/>
            <person name="Salamov A."/>
            <person name="Ahrendt S.R."/>
            <person name="Lipzen A."/>
            <person name="Sullivan W."/>
            <person name="Andreopoulos W.B."/>
            <person name="Clum A."/>
            <person name="Lindquist E."/>
            <person name="Daum C."/>
            <person name="Ramamoorthy G.K."/>
            <person name="Gryganskyi A."/>
            <person name="Culley D."/>
            <person name="Magnuson J.K."/>
            <person name="James T.Y."/>
            <person name="O'Malley M.A."/>
            <person name="Stajich J.E."/>
            <person name="Spatafora J.W."/>
            <person name="Visel A."/>
            <person name="Grigoriev I.V."/>
        </authorList>
    </citation>
    <scope>NUCLEOTIDE SEQUENCE [LARGE SCALE GENOMIC DNA]</scope>
    <source>
        <strain evidence="7 8">CBS 129021</strain>
    </source>
</reference>
<dbReference type="PANTHER" id="PTHR43004">
    <property type="entry name" value="TRK SYSTEM POTASSIUM UPTAKE PROTEIN"/>
    <property type="match status" value="1"/>
</dbReference>
<feature type="transmembrane region" description="Helical" evidence="5">
    <location>
        <begin position="6"/>
        <end position="28"/>
    </location>
</feature>
<keyword evidence="5" id="KW-0812">Transmembrane</keyword>
<comment type="pathway">
    <text evidence="1">Secondary metabolite biosynthesis.</text>
</comment>
<keyword evidence="5" id="KW-0472">Membrane</keyword>
<dbReference type="EMBL" id="MCFJ01000011">
    <property type="protein sequence ID" value="ORY60743.1"/>
    <property type="molecule type" value="Genomic_DNA"/>
</dbReference>
<protein>
    <submittedName>
        <fullName evidence="7">FAD binding domain-domain-containing protein</fullName>
    </submittedName>
</protein>
<keyword evidence="8" id="KW-1185">Reference proteome</keyword>
<dbReference type="Gene3D" id="3.50.50.60">
    <property type="entry name" value="FAD/NAD(P)-binding domain"/>
    <property type="match status" value="1"/>
</dbReference>
<dbReference type="InParanoid" id="A0A1Y2DN72"/>